<dbReference type="OrthoDB" id="9814202at2"/>
<keyword evidence="1" id="KW-1133">Transmembrane helix</keyword>
<dbReference type="SUPFAM" id="SSF55073">
    <property type="entry name" value="Nucleotide cyclase"/>
    <property type="match status" value="1"/>
</dbReference>
<evidence type="ECO:0000259" key="2">
    <source>
        <dbReference type="PROSITE" id="PS50883"/>
    </source>
</evidence>
<dbReference type="Pfam" id="PF22588">
    <property type="entry name" value="dCache_1_like"/>
    <property type="match status" value="1"/>
</dbReference>
<dbReference type="CDD" id="cd01949">
    <property type="entry name" value="GGDEF"/>
    <property type="match status" value="1"/>
</dbReference>
<dbReference type="Proteomes" id="UP000248134">
    <property type="component" value="Unassembled WGS sequence"/>
</dbReference>
<dbReference type="InterPro" id="IPR001633">
    <property type="entry name" value="EAL_dom"/>
</dbReference>
<dbReference type="InterPro" id="IPR035919">
    <property type="entry name" value="EAL_sf"/>
</dbReference>
<feature type="domain" description="GGDEF" evidence="3">
    <location>
        <begin position="479"/>
        <end position="609"/>
    </location>
</feature>
<comment type="caution">
    <text evidence="4">The sequence shown here is derived from an EMBL/GenBank/DDBJ whole genome shotgun (WGS) entry which is preliminary data.</text>
</comment>
<reference evidence="4 5" key="1">
    <citation type="submission" date="2018-06" db="EMBL/GenBank/DDBJ databases">
        <title>Draft Whole-Genome Sequence of the purple photosynthetic bacterium Rhodospeudomonas palustris XCP.</title>
        <authorList>
            <person name="Rayyan A."/>
            <person name="Meyer T.E."/>
            <person name="Kyndt J.A."/>
        </authorList>
    </citation>
    <scope>NUCLEOTIDE SEQUENCE [LARGE SCALE GENOMIC DNA]</scope>
    <source>
        <strain evidence="4 5">XCP</strain>
    </source>
</reference>
<accession>A0A323UH31</accession>
<evidence type="ECO:0000313" key="4">
    <source>
        <dbReference type="EMBL" id="PZA12125.1"/>
    </source>
</evidence>
<dbReference type="SMART" id="SM00267">
    <property type="entry name" value="GGDEF"/>
    <property type="match status" value="1"/>
</dbReference>
<dbReference type="InterPro" id="IPR043128">
    <property type="entry name" value="Rev_trsase/Diguanyl_cyclase"/>
</dbReference>
<dbReference type="PROSITE" id="PS50883">
    <property type="entry name" value="EAL"/>
    <property type="match status" value="1"/>
</dbReference>
<dbReference type="Pfam" id="PF00990">
    <property type="entry name" value="GGDEF"/>
    <property type="match status" value="1"/>
</dbReference>
<protein>
    <submittedName>
        <fullName evidence="4">Diguanylate cyclase</fullName>
    </submittedName>
</protein>
<keyword evidence="1" id="KW-0812">Transmembrane</keyword>
<dbReference type="InterPro" id="IPR054327">
    <property type="entry name" value="His-kinase-like_sensor"/>
</dbReference>
<dbReference type="InterPro" id="IPR035965">
    <property type="entry name" value="PAS-like_dom_sf"/>
</dbReference>
<dbReference type="SUPFAM" id="SSF55785">
    <property type="entry name" value="PYP-like sensor domain (PAS domain)"/>
    <property type="match status" value="1"/>
</dbReference>
<feature type="transmembrane region" description="Helical" evidence="1">
    <location>
        <begin position="20"/>
        <end position="45"/>
    </location>
</feature>
<dbReference type="EMBL" id="QKQS01000013">
    <property type="protein sequence ID" value="PZA12125.1"/>
    <property type="molecule type" value="Genomic_DNA"/>
</dbReference>
<keyword evidence="1" id="KW-0472">Membrane</keyword>
<dbReference type="InterPro" id="IPR052155">
    <property type="entry name" value="Biofilm_reg_signaling"/>
</dbReference>
<dbReference type="PANTHER" id="PTHR44757">
    <property type="entry name" value="DIGUANYLATE CYCLASE DGCP"/>
    <property type="match status" value="1"/>
</dbReference>
<dbReference type="PANTHER" id="PTHR44757:SF2">
    <property type="entry name" value="BIOFILM ARCHITECTURE MAINTENANCE PROTEIN MBAA"/>
    <property type="match status" value="1"/>
</dbReference>
<evidence type="ECO:0000259" key="3">
    <source>
        <dbReference type="PROSITE" id="PS50887"/>
    </source>
</evidence>
<dbReference type="Gene3D" id="3.30.450.20">
    <property type="entry name" value="PAS domain"/>
    <property type="match status" value="3"/>
</dbReference>
<dbReference type="InterPro" id="IPR000160">
    <property type="entry name" value="GGDEF_dom"/>
</dbReference>
<feature type="domain" description="EAL" evidence="2">
    <location>
        <begin position="618"/>
        <end position="868"/>
    </location>
</feature>
<organism evidence="4 5">
    <name type="scientific">Rhodopseudomonas palustris</name>
    <dbReference type="NCBI Taxonomy" id="1076"/>
    <lineage>
        <taxon>Bacteria</taxon>
        <taxon>Pseudomonadati</taxon>
        <taxon>Pseudomonadota</taxon>
        <taxon>Alphaproteobacteria</taxon>
        <taxon>Hyphomicrobiales</taxon>
        <taxon>Nitrobacteraceae</taxon>
        <taxon>Rhodopseudomonas</taxon>
    </lineage>
</organism>
<dbReference type="InterPro" id="IPR000014">
    <property type="entry name" value="PAS"/>
</dbReference>
<dbReference type="FunFam" id="3.20.20.450:FF:000001">
    <property type="entry name" value="Cyclic di-GMP phosphodiesterase yahA"/>
    <property type="match status" value="1"/>
</dbReference>
<gene>
    <name evidence="4" type="ORF">DNX69_08885</name>
</gene>
<dbReference type="NCBIfam" id="TIGR00254">
    <property type="entry name" value="GGDEF"/>
    <property type="match status" value="1"/>
</dbReference>
<dbReference type="NCBIfam" id="TIGR00229">
    <property type="entry name" value="sensory_box"/>
    <property type="match status" value="1"/>
</dbReference>
<dbReference type="Gene3D" id="3.30.70.270">
    <property type="match status" value="1"/>
</dbReference>
<evidence type="ECO:0000256" key="1">
    <source>
        <dbReference type="SAM" id="Phobius"/>
    </source>
</evidence>
<dbReference type="InterPro" id="IPR029787">
    <property type="entry name" value="Nucleotide_cyclase"/>
</dbReference>
<proteinExistence type="predicted"/>
<dbReference type="PROSITE" id="PS50887">
    <property type="entry name" value="GGDEF"/>
    <property type="match status" value="1"/>
</dbReference>
<dbReference type="Pfam" id="PF00563">
    <property type="entry name" value="EAL"/>
    <property type="match status" value="1"/>
</dbReference>
<dbReference type="SMART" id="SM00052">
    <property type="entry name" value="EAL"/>
    <property type="match status" value="1"/>
</dbReference>
<dbReference type="CDD" id="cd01948">
    <property type="entry name" value="EAL"/>
    <property type="match status" value="1"/>
</dbReference>
<dbReference type="SUPFAM" id="SSF141868">
    <property type="entry name" value="EAL domain-like"/>
    <property type="match status" value="1"/>
</dbReference>
<dbReference type="CDD" id="cd12915">
    <property type="entry name" value="PDC2_DGC_like"/>
    <property type="match status" value="1"/>
</dbReference>
<evidence type="ECO:0000313" key="5">
    <source>
        <dbReference type="Proteomes" id="UP000248134"/>
    </source>
</evidence>
<sequence length="883" mass="96676">MLRVGRDAGLRSLLSGPRNVSVRGIVVSGVLLGAAIALVTGWMAADSRDRILRNTERELRNTALLLARQFDRTFEALNIDQSETASSVEHTFPLAQTLTGHTLLALKAAELGEFDLFDIDGALINSSRSWPAPRVQIGSAPNFRRWSSDVERDENQTEFVRDPVLGNWTLTLVKRLRGPTKQTSGILARTIPNALFENLASSLMLGQDATIAIFTTDGTLVTRWPRFSSSIGENYLNSDLKPLFGQTSASQRIVSPFDGSERIAAARTLSKQPIVVVVSRSLNGALATWWRELSAIVSVALATALAVAGVLFQLGRNIIRHQTDLRQRYSIAVDNMAQGLTLFDASGRLLLHNRRYLEIYGLPADAVKPGLTGPEIVALLKQAGHDPHLMQEYRRFAVKNVHRRSSFEAEFADGRTILITREPIQGGGWVMTHEEITERKRANSRIHYLAHYDDLTGLPNRSSFRAYLGAALDAIEPGDRLALLYIDIDEFKIVNDTLGHPIGDLLLKSIADRLRHCVGPNDYVARLGGDEFAVVTTDAGAVRELVATLQRALRDTFDCAGHVISPDASIGIALAPDHAGEVDELIAKADLALYAAKSEGRHTYRFFLPDMDIKAKARHELATELRRAVAEQDFQLHFQPLVDLNSGAIAGCEALLRWQHPLRGFVSPAEFVPLAEDIGLIEELGEWVLEQACGVAVGWPAAMTVAVNVSPIQFRRATFPLKVAATLARTGLPAHRLELEITEALLLQDTESTLAILNQLRDLGVKIALDDFGTGYSSLSYLHRFPIDKIKIDKSFVDTLSNETGSATIVRAIVQIAAAGNKTTLAEGVETAAQRDLLRQLGCQQMQGYLFSPALPADALARLIGDEDAETQTAPRRAPLISV</sequence>
<dbReference type="Pfam" id="PF12860">
    <property type="entry name" value="PAS_7"/>
    <property type="match status" value="1"/>
</dbReference>
<name>A0A323UH31_RHOPL</name>
<dbReference type="Gene3D" id="3.20.20.450">
    <property type="entry name" value="EAL domain"/>
    <property type="match status" value="1"/>
</dbReference>
<dbReference type="AlphaFoldDB" id="A0A323UH31"/>